<feature type="transmembrane region" description="Helical" evidence="7">
    <location>
        <begin position="193"/>
        <end position="216"/>
    </location>
</feature>
<dbReference type="InterPro" id="IPR006037">
    <property type="entry name" value="RCK_C"/>
</dbReference>
<dbReference type="Pfam" id="PF02080">
    <property type="entry name" value="TrkA_C"/>
    <property type="match status" value="2"/>
</dbReference>
<gene>
    <name evidence="9" type="primary">sdcS</name>
    <name evidence="9" type="ORF">ETAA8_63400</name>
</gene>
<keyword evidence="5 7" id="KW-1133">Transmembrane helix</keyword>
<feature type="transmembrane region" description="Helical" evidence="7">
    <location>
        <begin position="40"/>
        <end position="60"/>
    </location>
</feature>
<name>A0A517YLS4_9BACT</name>
<dbReference type="GO" id="GO:0006813">
    <property type="term" value="P:potassium ion transport"/>
    <property type="evidence" value="ECO:0007669"/>
    <property type="project" value="InterPro"/>
</dbReference>
<feature type="transmembrane region" description="Helical" evidence="7">
    <location>
        <begin position="419"/>
        <end position="447"/>
    </location>
</feature>
<evidence type="ECO:0000256" key="1">
    <source>
        <dbReference type="ARBA" id="ARBA00004141"/>
    </source>
</evidence>
<feature type="transmembrane region" description="Helical" evidence="7">
    <location>
        <begin position="155"/>
        <end position="181"/>
    </location>
</feature>
<dbReference type="InterPro" id="IPR036721">
    <property type="entry name" value="RCK_C_sf"/>
</dbReference>
<feature type="transmembrane region" description="Helical" evidence="7">
    <location>
        <begin position="12"/>
        <end position="34"/>
    </location>
</feature>
<feature type="transmembrane region" description="Helical" evidence="7">
    <location>
        <begin position="582"/>
        <end position="602"/>
    </location>
</feature>
<dbReference type="GO" id="GO:0005886">
    <property type="term" value="C:plasma membrane"/>
    <property type="evidence" value="ECO:0007669"/>
    <property type="project" value="TreeGrafter"/>
</dbReference>
<evidence type="ECO:0000313" key="9">
    <source>
        <dbReference type="EMBL" id="QDU31187.1"/>
    </source>
</evidence>
<feature type="transmembrane region" description="Helical" evidence="7">
    <location>
        <begin position="459"/>
        <end position="478"/>
    </location>
</feature>
<proteinExistence type="predicted"/>
<organism evidence="9 10">
    <name type="scientific">Anatilimnocola aggregata</name>
    <dbReference type="NCBI Taxonomy" id="2528021"/>
    <lineage>
        <taxon>Bacteria</taxon>
        <taxon>Pseudomonadati</taxon>
        <taxon>Planctomycetota</taxon>
        <taxon>Planctomycetia</taxon>
        <taxon>Pirellulales</taxon>
        <taxon>Pirellulaceae</taxon>
        <taxon>Anatilimnocola</taxon>
    </lineage>
</organism>
<dbReference type="PROSITE" id="PS51202">
    <property type="entry name" value="RCK_C"/>
    <property type="match status" value="2"/>
</dbReference>
<dbReference type="FunFam" id="3.30.70.1450:FF:000009">
    <property type="entry name" value="SLC13 family permease"/>
    <property type="match status" value="1"/>
</dbReference>
<evidence type="ECO:0000256" key="4">
    <source>
        <dbReference type="ARBA" id="ARBA00022737"/>
    </source>
</evidence>
<evidence type="ECO:0000256" key="6">
    <source>
        <dbReference type="ARBA" id="ARBA00023136"/>
    </source>
</evidence>
<comment type="subcellular location">
    <subcellularLocation>
        <location evidence="1">Membrane</location>
        <topology evidence="1">Multi-pass membrane protein</topology>
    </subcellularLocation>
</comment>
<dbReference type="InterPro" id="IPR004680">
    <property type="entry name" value="Cit_transptr-like_dom"/>
</dbReference>
<dbReference type="SUPFAM" id="SSF116726">
    <property type="entry name" value="TrkA C-terminal domain-like"/>
    <property type="match status" value="2"/>
</dbReference>
<feature type="transmembrane region" description="Helical" evidence="7">
    <location>
        <begin position="110"/>
        <end position="134"/>
    </location>
</feature>
<evidence type="ECO:0000256" key="3">
    <source>
        <dbReference type="ARBA" id="ARBA00022692"/>
    </source>
</evidence>
<dbReference type="PROSITE" id="PS01271">
    <property type="entry name" value="NA_SULFATE"/>
    <property type="match status" value="1"/>
</dbReference>
<keyword evidence="10" id="KW-1185">Reference proteome</keyword>
<dbReference type="KEGG" id="aagg:ETAA8_63400"/>
<feature type="transmembrane region" description="Helical" evidence="7">
    <location>
        <begin position="544"/>
        <end position="562"/>
    </location>
</feature>
<keyword evidence="2" id="KW-0813">Transport</keyword>
<accession>A0A517YLS4</accession>
<feature type="domain" description="RCK C-terminal" evidence="8">
    <location>
        <begin position="221"/>
        <end position="305"/>
    </location>
</feature>
<dbReference type="Gene3D" id="3.30.70.1450">
    <property type="entry name" value="Regulator of K+ conductance, C-terminal domain"/>
    <property type="match status" value="2"/>
</dbReference>
<dbReference type="PANTHER" id="PTHR43652">
    <property type="entry name" value="BASIC AMINO ACID ANTIPORTER YFCC-RELATED"/>
    <property type="match status" value="1"/>
</dbReference>
<keyword evidence="3 7" id="KW-0812">Transmembrane</keyword>
<keyword evidence="6 7" id="KW-0472">Membrane</keyword>
<feature type="transmembrane region" description="Helical" evidence="7">
    <location>
        <begin position="490"/>
        <end position="510"/>
    </location>
</feature>
<dbReference type="Proteomes" id="UP000315017">
    <property type="component" value="Chromosome"/>
</dbReference>
<evidence type="ECO:0000313" key="10">
    <source>
        <dbReference type="Proteomes" id="UP000315017"/>
    </source>
</evidence>
<reference evidence="9 10" key="1">
    <citation type="submission" date="2019-02" db="EMBL/GenBank/DDBJ databases">
        <title>Deep-cultivation of Planctomycetes and their phenomic and genomic characterization uncovers novel biology.</title>
        <authorList>
            <person name="Wiegand S."/>
            <person name="Jogler M."/>
            <person name="Boedeker C."/>
            <person name="Pinto D."/>
            <person name="Vollmers J."/>
            <person name="Rivas-Marin E."/>
            <person name="Kohn T."/>
            <person name="Peeters S.H."/>
            <person name="Heuer A."/>
            <person name="Rast P."/>
            <person name="Oberbeckmann S."/>
            <person name="Bunk B."/>
            <person name="Jeske O."/>
            <person name="Meyerdierks A."/>
            <person name="Storesund J.E."/>
            <person name="Kallscheuer N."/>
            <person name="Luecker S."/>
            <person name="Lage O.M."/>
            <person name="Pohl T."/>
            <person name="Merkel B.J."/>
            <person name="Hornburger P."/>
            <person name="Mueller R.-W."/>
            <person name="Bruemmer F."/>
            <person name="Labrenz M."/>
            <person name="Spormann A.M."/>
            <person name="Op den Camp H."/>
            <person name="Overmann J."/>
            <person name="Amann R."/>
            <person name="Jetten M.S.M."/>
            <person name="Mascher T."/>
            <person name="Medema M.H."/>
            <person name="Devos D.P."/>
            <person name="Kaster A.-K."/>
            <person name="Ovreas L."/>
            <person name="Rohde M."/>
            <person name="Galperin M.Y."/>
            <person name="Jogler C."/>
        </authorList>
    </citation>
    <scope>NUCLEOTIDE SEQUENCE [LARGE SCALE GENOMIC DNA]</scope>
    <source>
        <strain evidence="9 10">ETA_A8</strain>
    </source>
</reference>
<dbReference type="RefSeq" id="WP_202921357.1">
    <property type="nucleotide sequence ID" value="NZ_CP036274.1"/>
</dbReference>
<feature type="domain" description="RCK C-terminal" evidence="8">
    <location>
        <begin position="310"/>
        <end position="396"/>
    </location>
</feature>
<dbReference type="EMBL" id="CP036274">
    <property type="protein sequence ID" value="QDU31187.1"/>
    <property type="molecule type" value="Genomic_DNA"/>
</dbReference>
<evidence type="ECO:0000256" key="7">
    <source>
        <dbReference type="SAM" id="Phobius"/>
    </source>
</evidence>
<dbReference type="GO" id="GO:0008324">
    <property type="term" value="F:monoatomic cation transmembrane transporter activity"/>
    <property type="evidence" value="ECO:0007669"/>
    <property type="project" value="InterPro"/>
</dbReference>
<dbReference type="Pfam" id="PF03600">
    <property type="entry name" value="CitMHS"/>
    <property type="match status" value="1"/>
</dbReference>
<protein>
    <submittedName>
        <fullName evidence="9">Sodium-dependent dicarboxylate transporter SdcS</fullName>
    </submittedName>
</protein>
<dbReference type="InterPro" id="IPR031312">
    <property type="entry name" value="Na/sul_symport_CS"/>
</dbReference>
<keyword evidence="4" id="KW-0677">Repeat</keyword>
<evidence type="ECO:0000256" key="2">
    <source>
        <dbReference type="ARBA" id="ARBA00022448"/>
    </source>
</evidence>
<dbReference type="InterPro" id="IPR051679">
    <property type="entry name" value="DASS-Related_Transporters"/>
</dbReference>
<sequence>MMLLAAFDPRFIWNYLPFTQGQFTLSLVLGTLGLLTFTNLAPDVVLILGVCLLVLMGILTPGEALSGMSNEGMITVAILFVVGAGVQQTGGVDWIAKRIFGRPKTALSAISRLVFPTMFFSAFMNNTPLVAMLIPAVGDLARRERIPASKLMIPLSYAAILGGTCTLIGTSTNLVVQGMWIKEGHPALGMFDITWVGLPAALIGALYIIFAAHFLLPDRRPAVSTTDDPREYTVEMHVQPGSPLAGKSIENAGLRHLPGLFLAEIEREGVVIPAVSPQEILHGGDRLLFVGNVESVVELQKIRGLAPATDEVFKLSAPRPQRCLIEAVVSNTCPFVGSTIRESRFRNHYNAVVVAVARNGVRLHQKIGDIILKPGDVLLVEAHPSFAEQQRSSRDFFLVSTVENSTPPHHEKALIATGLLMMLVFLTTIEVLPVVVAAFLVAGLMILTRCLSVENARKSINWEVLLAIAAAFALGKALEVSGAAKQVADGLLSLAGTNPWLALVIIYFTTVTVTELITNTAAAALMFPFAMATASNLGVNPMPFVIVIMMGASAGFATPIGYQTNLMVYGPGGYRFSDYVRVGLPLDILIGIVTIIITPWIFPF</sequence>
<feature type="transmembrane region" description="Helical" evidence="7">
    <location>
        <begin position="72"/>
        <end position="90"/>
    </location>
</feature>
<evidence type="ECO:0000259" key="8">
    <source>
        <dbReference type="PROSITE" id="PS51202"/>
    </source>
</evidence>
<dbReference type="AlphaFoldDB" id="A0A517YLS4"/>
<dbReference type="PANTHER" id="PTHR43652:SF2">
    <property type="entry name" value="BASIC AMINO ACID ANTIPORTER YFCC-RELATED"/>
    <property type="match status" value="1"/>
</dbReference>
<evidence type="ECO:0000256" key="5">
    <source>
        <dbReference type="ARBA" id="ARBA00022989"/>
    </source>
</evidence>
<feature type="transmembrane region" description="Helical" evidence="7">
    <location>
        <begin position="516"/>
        <end position="537"/>
    </location>
</feature>